<comment type="caution">
    <text evidence="1">The sequence shown here is derived from an EMBL/GenBank/DDBJ whole genome shotgun (WGS) entry which is preliminary data.</text>
</comment>
<gene>
    <name evidence="1" type="ORF">ACFOY0_21210</name>
</gene>
<dbReference type="RefSeq" id="WP_179003049.1">
    <property type="nucleotide sequence ID" value="NZ_JBHSCO010000006.1"/>
</dbReference>
<proteinExistence type="predicted"/>
<protein>
    <recommendedName>
        <fullName evidence="3">Lipoprotein</fullName>
    </recommendedName>
</protein>
<evidence type="ECO:0008006" key="3">
    <source>
        <dbReference type="Google" id="ProtNLM"/>
    </source>
</evidence>
<name>A0ABV8WBJ6_9FLAO</name>
<evidence type="ECO:0000313" key="2">
    <source>
        <dbReference type="Proteomes" id="UP001595719"/>
    </source>
</evidence>
<accession>A0ABV8WBJ6</accession>
<sequence>MRISLTLLIFLFISCKQDAEKKSATEIKENLEISKTENIKIEPQAEPNTLVESFKEFRNAIYQRDKVKVKEFIDFPIYNDNNEIWYLGNMADDEFFKKAGDKVIPFPETEFDKYYDKIFSNYFLRGILKIKTGILFSKGEFETIELTDKDTKFKIYATYNDKENEIILNLAIESPIKVNDGENDSIENSESNVIYYFKIENGKDIRFKQIRVAG</sequence>
<organism evidence="1 2">
    <name type="scientific">Flavobacterium quisquiliarum</name>
    <dbReference type="NCBI Taxonomy" id="1834436"/>
    <lineage>
        <taxon>Bacteria</taxon>
        <taxon>Pseudomonadati</taxon>
        <taxon>Bacteroidota</taxon>
        <taxon>Flavobacteriia</taxon>
        <taxon>Flavobacteriales</taxon>
        <taxon>Flavobacteriaceae</taxon>
        <taxon>Flavobacterium</taxon>
    </lineage>
</organism>
<dbReference type="EMBL" id="JBHSCO010000006">
    <property type="protein sequence ID" value="MFC4393525.1"/>
    <property type="molecule type" value="Genomic_DNA"/>
</dbReference>
<dbReference type="Proteomes" id="UP001595719">
    <property type="component" value="Unassembled WGS sequence"/>
</dbReference>
<reference evidence="2" key="1">
    <citation type="journal article" date="2019" name="Int. J. Syst. Evol. Microbiol.">
        <title>The Global Catalogue of Microorganisms (GCM) 10K type strain sequencing project: providing services to taxonomists for standard genome sequencing and annotation.</title>
        <authorList>
            <consortium name="The Broad Institute Genomics Platform"/>
            <consortium name="The Broad Institute Genome Sequencing Center for Infectious Disease"/>
            <person name="Wu L."/>
            <person name="Ma J."/>
        </authorList>
    </citation>
    <scope>NUCLEOTIDE SEQUENCE [LARGE SCALE GENOMIC DNA]</scope>
    <source>
        <strain evidence="2">CGMCC 1.15345</strain>
    </source>
</reference>
<dbReference type="PROSITE" id="PS51257">
    <property type="entry name" value="PROKAR_LIPOPROTEIN"/>
    <property type="match status" value="1"/>
</dbReference>
<evidence type="ECO:0000313" key="1">
    <source>
        <dbReference type="EMBL" id="MFC4393525.1"/>
    </source>
</evidence>
<keyword evidence="2" id="KW-1185">Reference proteome</keyword>